<dbReference type="EMBL" id="DYVL01000230">
    <property type="protein sequence ID" value="HJG14491.1"/>
    <property type="molecule type" value="Genomic_DNA"/>
</dbReference>
<feature type="binding site" evidence="4">
    <location>
        <position position="174"/>
    </location>
    <ligand>
        <name>substrate</name>
    </ligand>
</feature>
<proteinExistence type="inferred from homology"/>
<dbReference type="RefSeq" id="WP_074707458.1">
    <property type="nucleotide sequence ID" value="NZ_FNRP01000023.1"/>
</dbReference>
<dbReference type="Proteomes" id="UP000747074">
    <property type="component" value="Unassembled WGS sequence"/>
</dbReference>
<evidence type="ECO:0000313" key="5">
    <source>
        <dbReference type="EMBL" id="HJG14491.1"/>
    </source>
</evidence>
<dbReference type="AlphaFoldDB" id="A0A1H4FXR0"/>
<dbReference type="InterPro" id="IPR052369">
    <property type="entry name" value="UG_Glycosaminoglycan_Hydrolase"/>
</dbReference>
<feature type="binding site" evidence="4">
    <location>
        <position position="246"/>
    </location>
    <ligand>
        <name>substrate</name>
    </ligand>
</feature>
<feature type="binding site" evidence="4">
    <location>
        <position position="114"/>
    </location>
    <ligand>
        <name>substrate</name>
    </ligand>
</feature>
<evidence type="ECO:0000256" key="2">
    <source>
        <dbReference type="ARBA" id="ARBA00038358"/>
    </source>
</evidence>
<dbReference type="EMBL" id="FNRP01000023">
    <property type="protein sequence ID" value="SEB01418.1"/>
    <property type="molecule type" value="Genomic_DNA"/>
</dbReference>
<evidence type="ECO:0000313" key="6">
    <source>
        <dbReference type="EMBL" id="SEB01418.1"/>
    </source>
</evidence>
<dbReference type="PANTHER" id="PTHR36845">
    <property type="entry name" value="HYDROLASE, PUTATIVE (AFU_ORTHOLOGUE AFUA_7G05090)-RELATED"/>
    <property type="match status" value="1"/>
</dbReference>
<evidence type="ECO:0000256" key="3">
    <source>
        <dbReference type="PIRSR" id="PIRSR610905-1"/>
    </source>
</evidence>
<name>A0A1H4FXR0_9BACE</name>
<accession>A0A1H4FXR0</accession>
<feature type="binding site" evidence="4">
    <location>
        <position position="234"/>
    </location>
    <ligand>
        <name>substrate</name>
    </ligand>
</feature>
<dbReference type="SUPFAM" id="SSF48208">
    <property type="entry name" value="Six-hairpin glycosidases"/>
    <property type="match status" value="1"/>
</dbReference>
<dbReference type="Proteomes" id="UP000183040">
    <property type="component" value="Unassembled WGS sequence"/>
</dbReference>
<feature type="active site" description="Proton donor" evidence="3">
    <location>
        <position position="174"/>
    </location>
</feature>
<gene>
    <name evidence="5" type="ORF">K8V07_21535</name>
    <name evidence="6" type="ORF">SAMN04487924_12328</name>
</gene>
<evidence type="ECO:0000256" key="1">
    <source>
        <dbReference type="ARBA" id="ARBA00022801"/>
    </source>
</evidence>
<dbReference type="GO" id="GO:0052757">
    <property type="term" value="F:chondroitin hydrolase activity"/>
    <property type="evidence" value="ECO:0007669"/>
    <property type="project" value="TreeGrafter"/>
</dbReference>
<feature type="binding site" evidence="4">
    <location>
        <position position="250"/>
    </location>
    <ligand>
        <name>substrate</name>
    </ligand>
</feature>
<dbReference type="Pfam" id="PF07470">
    <property type="entry name" value="Glyco_hydro_88"/>
    <property type="match status" value="1"/>
</dbReference>
<evidence type="ECO:0000256" key="4">
    <source>
        <dbReference type="PIRSR" id="PIRSR610905-2"/>
    </source>
</evidence>
<dbReference type="GO" id="GO:0000272">
    <property type="term" value="P:polysaccharide catabolic process"/>
    <property type="evidence" value="ECO:0007669"/>
    <property type="project" value="TreeGrafter"/>
</dbReference>
<protein>
    <submittedName>
        <fullName evidence="5">Glycoside hydrolase family 88 protein</fullName>
    </submittedName>
    <submittedName>
        <fullName evidence="6">Glycosyl Hydrolase Family 88</fullName>
    </submittedName>
</protein>
<reference evidence="5" key="2">
    <citation type="journal article" date="2021" name="PeerJ">
        <title>Extensive microbial diversity within the chicken gut microbiome revealed by metagenomics and culture.</title>
        <authorList>
            <person name="Gilroy R."/>
            <person name="Ravi A."/>
            <person name="Getino M."/>
            <person name="Pursley I."/>
            <person name="Horton D.L."/>
            <person name="Alikhan N.F."/>
            <person name="Baker D."/>
            <person name="Gharbi K."/>
            <person name="Hall N."/>
            <person name="Watson M."/>
            <person name="Adriaenssens E.M."/>
            <person name="Foster-Nyarko E."/>
            <person name="Jarju S."/>
            <person name="Secka A."/>
            <person name="Antonio M."/>
            <person name="Oren A."/>
            <person name="Chaudhuri R.R."/>
            <person name="La Ragione R."/>
            <person name="Hildebrand F."/>
            <person name="Pallen M.J."/>
        </authorList>
    </citation>
    <scope>NUCLEOTIDE SEQUENCE</scope>
    <source>
        <strain evidence="5">CHK154-13316</strain>
    </source>
</reference>
<dbReference type="PANTHER" id="PTHR36845:SF1">
    <property type="entry name" value="HYDROLASE, PUTATIVE (AFU_ORTHOLOGUE AFUA_7G05090)-RELATED"/>
    <property type="match status" value="1"/>
</dbReference>
<reference evidence="5" key="3">
    <citation type="submission" date="2021-09" db="EMBL/GenBank/DDBJ databases">
        <authorList>
            <person name="Gilroy R."/>
        </authorList>
    </citation>
    <scope>NUCLEOTIDE SEQUENCE</scope>
    <source>
        <strain evidence="5">CHK154-13316</strain>
    </source>
</reference>
<organism evidence="6 7">
    <name type="scientific">Bacteroides xylanisolvens</name>
    <dbReference type="NCBI Taxonomy" id="371601"/>
    <lineage>
        <taxon>Bacteria</taxon>
        <taxon>Pseudomonadati</taxon>
        <taxon>Bacteroidota</taxon>
        <taxon>Bacteroidia</taxon>
        <taxon>Bacteroidales</taxon>
        <taxon>Bacteroidaceae</taxon>
        <taxon>Bacteroides</taxon>
    </lineage>
</organism>
<dbReference type="InterPro" id="IPR008928">
    <property type="entry name" value="6-hairpin_glycosidase_sf"/>
</dbReference>
<dbReference type="Gene3D" id="1.50.10.10">
    <property type="match status" value="1"/>
</dbReference>
<evidence type="ECO:0000313" key="7">
    <source>
        <dbReference type="Proteomes" id="UP000183040"/>
    </source>
</evidence>
<comment type="similarity">
    <text evidence="2">Belongs to the glycosyl hydrolase 88 family.</text>
</comment>
<keyword evidence="1 6" id="KW-0378">Hydrolase</keyword>
<dbReference type="InterPro" id="IPR010905">
    <property type="entry name" value="Glyco_hydro_88"/>
</dbReference>
<reference evidence="6 7" key="1">
    <citation type="submission" date="2016-10" db="EMBL/GenBank/DDBJ databases">
        <authorList>
            <person name="de Groot N.N."/>
        </authorList>
    </citation>
    <scope>NUCLEOTIDE SEQUENCE [LARGE SCALE GENOMIC DNA]</scope>
    <source>
        <strain evidence="6 7">NLAE-zl-G339</strain>
    </source>
</reference>
<sequence>MKHYLIILLFFLIAGSCQKRQEEESMRQLIDRVMSVAIEQYKDMVQLLPEGQFPRSIGEDSKLKTSDKYWWCSGFYPGTLWYLYEYSDDEDIHQLAEKYTEMLDSIKYVTSDHDVGFQLFCSYGNGYRITRCPKYKDVLVQGAKSLATRFHPVVGCIQSWDFNDPEWRFPVIIDNMLNLELLIWVAEQTNNDSLYHIACSHANVTRKNHFRKDFSCYHLVDYNPDDGSTRKKQTVQGAADESSWARGQAWALYGYSMMYRYTKDNNYLNQAKNIADFIMNHSNIPQDGIPYWDLDSSEIPNDYRDASAAAIMASGLIDLSKYVPEKEKNRYINFVQKQLRTLSSEEYLAKSGTNHCFLLKHSVGNLPGKSEIDVPQTYADYYFIEALLRYKKEVLGK</sequence>
<dbReference type="InterPro" id="IPR012341">
    <property type="entry name" value="6hp_glycosidase-like_sf"/>
</dbReference>
<dbReference type="PROSITE" id="PS51257">
    <property type="entry name" value="PROKAR_LIPOPROTEIN"/>
    <property type="match status" value="1"/>
</dbReference>
<feature type="active site" description="Nucleophile" evidence="3">
    <location>
        <position position="114"/>
    </location>
</feature>